<protein>
    <recommendedName>
        <fullName evidence="5">Mammalian cell entry protein</fullName>
    </recommendedName>
</protein>
<reference evidence="3 4" key="1">
    <citation type="submission" date="2016-01" db="EMBL/GenBank/DDBJ databases">
        <title>Mycobacterium immunogenum strain CD11_6 genome sequencing and assembly.</title>
        <authorList>
            <person name="Kaur G."/>
            <person name="Nair G.R."/>
            <person name="Mayilraj S."/>
        </authorList>
    </citation>
    <scope>NUCLEOTIDE SEQUENCE [LARGE SCALE GENOMIC DNA]</scope>
    <source>
        <strain evidence="3 4">CD11-6</strain>
    </source>
</reference>
<keyword evidence="2" id="KW-0472">Membrane</keyword>
<dbReference type="Proteomes" id="UP000186919">
    <property type="component" value="Unassembled WGS sequence"/>
</dbReference>
<comment type="caution">
    <text evidence="3">The sequence shown here is derived from an EMBL/GenBank/DDBJ whole genome shotgun (WGS) entry which is preliminary data.</text>
</comment>
<sequence length="224" mass="24162">MKSDAPQQDSPENLNTSAGEPEAAADVDDTKETPEGDADLLRRVFRVLSRRSLIFSVLLVAAAVTIGVLAWSLHSSQRSEQQAHAALTSAQEAASARQRAEQIALDYSRGAAEMDFKDIPGWTKRLTTNTSPELTKKLKDAATSMEQIVVPLQWVSTPTPITSAVRSERDGIYVVNSFLSVMTKNVQAPNGVQSTATYTVTINAKDNWVITDVGGVDSAMRAGK</sequence>
<evidence type="ECO:0008006" key="5">
    <source>
        <dbReference type="Google" id="ProtNLM"/>
    </source>
</evidence>
<dbReference type="EMBL" id="LQYE01000012">
    <property type="protein sequence ID" value="OAT68940.1"/>
    <property type="molecule type" value="Genomic_DNA"/>
</dbReference>
<proteinExistence type="predicted"/>
<organism evidence="3 4">
    <name type="scientific">Mycobacteroides immunogenum</name>
    <dbReference type="NCBI Taxonomy" id="83262"/>
    <lineage>
        <taxon>Bacteria</taxon>
        <taxon>Bacillati</taxon>
        <taxon>Actinomycetota</taxon>
        <taxon>Actinomycetes</taxon>
        <taxon>Mycobacteriales</taxon>
        <taxon>Mycobacteriaceae</taxon>
        <taxon>Mycobacteroides</taxon>
    </lineage>
</organism>
<keyword evidence="2" id="KW-0812">Transmembrane</keyword>
<name>A0A179VAM4_9MYCO</name>
<evidence type="ECO:0000313" key="4">
    <source>
        <dbReference type="Proteomes" id="UP000186919"/>
    </source>
</evidence>
<gene>
    <name evidence="3" type="ORF">AWB85_07640</name>
</gene>
<feature type="compositionally biased region" description="Polar residues" evidence="1">
    <location>
        <begin position="1"/>
        <end position="18"/>
    </location>
</feature>
<evidence type="ECO:0000256" key="2">
    <source>
        <dbReference type="SAM" id="Phobius"/>
    </source>
</evidence>
<dbReference type="AlphaFoldDB" id="A0A179VAM4"/>
<keyword evidence="2" id="KW-1133">Transmembrane helix</keyword>
<evidence type="ECO:0000256" key="1">
    <source>
        <dbReference type="SAM" id="MobiDB-lite"/>
    </source>
</evidence>
<feature type="region of interest" description="Disordered" evidence="1">
    <location>
        <begin position="1"/>
        <end position="34"/>
    </location>
</feature>
<evidence type="ECO:0000313" key="3">
    <source>
        <dbReference type="EMBL" id="OAT68940.1"/>
    </source>
</evidence>
<feature type="transmembrane region" description="Helical" evidence="2">
    <location>
        <begin position="52"/>
        <end position="73"/>
    </location>
</feature>
<accession>A0A179VAM4</accession>